<dbReference type="GO" id="GO:0016829">
    <property type="term" value="F:lyase activity"/>
    <property type="evidence" value="ECO:0007669"/>
    <property type="project" value="UniProtKB-KW"/>
</dbReference>
<dbReference type="PANTHER" id="PTHR32308:SF0">
    <property type="entry name" value="HPCH_HPAI ALDOLASE_CITRATE LYASE DOMAIN-CONTAINING PROTEIN"/>
    <property type="match status" value="1"/>
</dbReference>
<feature type="binding site" evidence="5">
    <location>
        <position position="79"/>
    </location>
    <ligand>
        <name>substrate</name>
    </ligand>
</feature>
<proteinExistence type="inferred from homology"/>
<dbReference type="SUPFAM" id="SSF51621">
    <property type="entry name" value="Phosphoenolpyruvate/pyruvate domain"/>
    <property type="match status" value="1"/>
</dbReference>
<comment type="cofactor">
    <cofactor evidence="1">
        <name>Mg(2+)</name>
        <dbReference type="ChEBI" id="CHEBI:18420"/>
    </cofactor>
</comment>
<dbReference type="Proteomes" id="UP000282957">
    <property type="component" value="Unassembled WGS sequence"/>
</dbReference>
<comment type="caution">
    <text evidence="8">The sequence shown here is derived from an EMBL/GenBank/DDBJ whole genome shotgun (WGS) entry which is preliminary data.</text>
</comment>
<accession>A0A437M383</accession>
<dbReference type="PANTHER" id="PTHR32308">
    <property type="entry name" value="LYASE BETA SUBUNIT, PUTATIVE (AFU_ORTHOLOGUE AFUA_4G13030)-RELATED"/>
    <property type="match status" value="1"/>
</dbReference>
<dbReference type="GO" id="GO:0000287">
    <property type="term" value="F:magnesium ion binding"/>
    <property type="evidence" value="ECO:0007669"/>
    <property type="project" value="TreeGrafter"/>
</dbReference>
<organism evidence="8 9">
    <name type="scientific">Rhodovarius crocodyli</name>
    <dbReference type="NCBI Taxonomy" id="1979269"/>
    <lineage>
        <taxon>Bacteria</taxon>
        <taxon>Pseudomonadati</taxon>
        <taxon>Pseudomonadota</taxon>
        <taxon>Alphaproteobacteria</taxon>
        <taxon>Acetobacterales</taxon>
        <taxon>Roseomonadaceae</taxon>
        <taxon>Rhodovarius</taxon>
    </lineage>
</organism>
<feature type="binding site" evidence="6">
    <location>
        <position position="164"/>
    </location>
    <ligand>
        <name>Mg(2+)</name>
        <dbReference type="ChEBI" id="CHEBI:18420"/>
    </ligand>
</feature>
<dbReference type="Gene3D" id="3.20.20.60">
    <property type="entry name" value="Phosphoenolpyruvate-binding domains"/>
    <property type="match status" value="1"/>
</dbReference>
<feature type="binding site" evidence="6">
    <location>
        <position position="137"/>
    </location>
    <ligand>
        <name>Mg(2+)</name>
        <dbReference type="ChEBI" id="CHEBI:18420"/>
    </ligand>
</feature>
<feature type="domain" description="HpcH/HpaI aldolase/citrate lyase" evidence="7">
    <location>
        <begin position="24"/>
        <end position="230"/>
    </location>
</feature>
<dbReference type="InterPro" id="IPR011206">
    <property type="entry name" value="Citrate_lyase_beta/mcl1/mcl2"/>
</dbReference>
<evidence type="ECO:0000256" key="4">
    <source>
        <dbReference type="ARBA" id="ARBA00022842"/>
    </source>
</evidence>
<dbReference type="InterPro" id="IPR015813">
    <property type="entry name" value="Pyrv/PenolPyrv_kinase-like_dom"/>
</dbReference>
<keyword evidence="8" id="KW-0456">Lyase</keyword>
<dbReference type="PIRSF" id="PIRSF015582">
    <property type="entry name" value="Cit_lyase_B"/>
    <property type="match status" value="1"/>
</dbReference>
<gene>
    <name evidence="8" type="ORF">EOD42_19785</name>
</gene>
<keyword evidence="3 6" id="KW-0479">Metal-binding</keyword>
<dbReference type="GO" id="GO:0006107">
    <property type="term" value="P:oxaloacetate metabolic process"/>
    <property type="evidence" value="ECO:0007669"/>
    <property type="project" value="TreeGrafter"/>
</dbReference>
<dbReference type="OrthoDB" id="9800547at2"/>
<reference evidence="8 9" key="1">
    <citation type="submission" date="2019-01" db="EMBL/GenBank/DDBJ databases">
        <authorList>
            <person name="Chen W.-M."/>
        </authorList>
    </citation>
    <scope>NUCLEOTIDE SEQUENCE [LARGE SCALE GENOMIC DNA]</scope>
    <source>
        <strain evidence="8 9">CCP-6</strain>
    </source>
</reference>
<sequence length="241" mass="25895">MGRGHPRAEHHRQELNLGSKLLITGGEEAAFEAAFASGATAIALDLEDTVPDALKDATRALVPSFLARGRAKGCHVGVRISALSTHDGLRDILMLQQMAEQPDSLVLTMVESPAELVLLDELLSGPCAGLPLNVIIETPRAIAAVDEIARACRRVEALSFGGKDLSKALGAKREWEPLYYARSRVVNAAHGAGIGCYDEPFHPRDDLEGLRLNCERVKAMGFTGKSTTDPRHPRVINGVFG</sequence>
<name>A0A437M383_9PROT</name>
<evidence type="ECO:0000256" key="2">
    <source>
        <dbReference type="ARBA" id="ARBA00005568"/>
    </source>
</evidence>
<dbReference type="InterPro" id="IPR040442">
    <property type="entry name" value="Pyrv_kinase-like_dom_sf"/>
</dbReference>
<dbReference type="InterPro" id="IPR005000">
    <property type="entry name" value="Aldolase/citrate-lyase_domain"/>
</dbReference>
<keyword evidence="4 6" id="KW-0460">Magnesium</keyword>
<dbReference type="AlphaFoldDB" id="A0A437M383"/>
<evidence type="ECO:0000256" key="6">
    <source>
        <dbReference type="PIRSR" id="PIRSR015582-2"/>
    </source>
</evidence>
<evidence type="ECO:0000256" key="5">
    <source>
        <dbReference type="PIRSR" id="PIRSR015582-1"/>
    </source>
</evidence>
<evidence type="ECO:0000256" key="3">
    <source>
        <dbReference type="ARBA" id="ARBA00022723"/>
    </source>
</evidence>
<dbReference type="EMBL" id="SACL01000008">
    <property type="protein sequence ID" value="RVT91984.1"/>
    <property type="molecule type" value="Genomic_DNA"/>
</dbReference>
<evidence type="ECO:0000256" key="1">
    <source>
        <dbReference type="ARBA" id="ARBA00001946"/>
    </source>
</evidence>
<dbReference type="Pfam" id="PF03328">
    <property type="entry name" value="HpcH_HpaI"/>
    <property type="match status" value="1"/>
</dbReference>
<feature type="binding site" evidence="5">
    <location>
        <position position="137"/>
    </location>
    <ligand>
        <name>substrate</name>
    </ligand>
</feature>
<evidence type="ECO:0000313" key="8">
    <source>
        <dbReference type="EMBL" id="RVT91984.1"/>
    </source>
</evidence>
<evidence type="ECO:0000259" key="7">
    <source>
        <dbReference type="Pfam" id="PF03328"/>
    </source>
</evidence>
<protein>
    <submittedName>
        <fullName evidence="8">CoA ester lyase</fullName>
    </submittedName>
</protein>
<comment type="similarity">
    <text evidence="2">Belongs to the HpcH/HpaI aldolase family.</text>
</comment>
<keyword evidence="9" id="KW-1185">Reference proteome</keyword>
<evidence type="ECO:0000313" key="9">
    <source>
        <dbReference type="Proteomes" id="UP000282957"/>
    </source>
</evidence>